<dbReference type="PANTHER" id="PTHR14256">
    <property type="entry name" value="NADH-UBIQUINONE OXIDOREDUCTASE MLRQ SUBUNIT"/>
    <property type="match status" value="1"/>
</dbReference>
<dbReference type="Pfam" id="PF06522">
    <property type="entry name" value="B12D"/>
    <property type="match status" value="1"/>
</dbReference>
<proteinExistence type="predicted"/>
<dbReference type="PANTHER" id="PTHR14256:SF1">
    <property type="entry name" value="GEO09626P1"/>
    <property type="match status" value="1"/>
</dbReference>
<name>A0A0K6G8B6_9AGAM</name>
<evidence type="ECO:0000313" key="2">
    <source>
        <dbReference type="Proteomes" id="UP000044841"/>
    </source>
</evidence>
<dbReference type="Proteomes" id="UP000044841">
    <property type="component" value="Unassembled WGS sequence"/>
</dbReference>
<gene>
    <name evidence="1" type="ORF">RSOLAG22IIIB_11537</name>
</gene>
<organism evidence="1 2">
    <name type="scientific">Rhizoctonia solani</name>
    <dbReference type="NCBI Taxonomy" id="456999"/>
    <lineage>
        <taxon>Eukaryota</taxon>
        <taxon>Fungi</taxon>
        <taxon>Dikarya</taxon>
        <taxon>Basidiomycota</taxon>
        <taxon>Agaricomycotina</taxon>
        <taxon>Agaricomycetes</taxon>
        <taxon>Cantharellales</taxon>
        <taxon>Ceratobasidiaceae</taxon>
        <taxon>Rhizoctonia</taxon>
    </lineage>
</organism>
<evidence type="ECO:0000313" key="1">
    <source>
        <dbReference type="EMBL" id="CUA74873.1"/>
    </source>
</evidence>
<evidence type="ECO:0008006" key="3">
    <source>
        <dbReference type="Google" id="ProtNLM"/>
    </source>
</evidence>
<dbReference type="AlphaFoldDB" id="A0A0K6G8B6"/>
<protein>
    <recommendedName>
        <fullName evidence="3">NADH dehydrogenase [ubiquinone] 1 alpha subcomplex subunit 4</fullName>
    </recommendedName>
</protein>
<accession>A0A0K6G8B6</accession>
<dbReference type="EMBL" id="CYGV01001503">
    <property type="protein sequence ID" value="CUA74873.1"/>
    <property type="molecule type" value="Genomic_DNA"/>
</dbReference>
<reference evidence="1 2" key="1">
    <citation type="submission" date="2015-07" db="EMBL/GenBank/DDBJ databases">
        <authorList>
            <person name="Noorani M."/>
        </authorList>
    </citation>
    <scope>NUCLEOTIDE SEQUENCE [LARGE SCALE GENOMIC DNA]</scope>
    <source>
        <strain evidence="1">BBA 69670</strain>
    </source>
</reference>
<sequence length="111" mass="11849">MAARFVSTNPALAPLFAAVGAGVVGAGWYGAHVLKNNQEVLIARGANPTPWNNVRQDQNTKLYSPNADFWKSRAGLPDPRSAFAATSNAIHEVAHKASAKVQEVKERAVGR</sequence>
<dbReference type="InterPro" id="IPR010530">
    <property type="entry name" value="B12D"/>
</dbReference>
<keyword evidence="2" id="KW-1185">Reference proteome</keyword>